<dbReference type="Proteomes" id="UP000246722">
    <property type="component" value="Unassembled WGS sequence"/>
</dbReference>
<dbReference type="Pfam" id="PF00296">
    <property type="entry name" value="Bac_luciferase"/>
    <property type="match status" value="1"/>
</dbReference>
<dbReference type="InterPro" id="IPR011251">
    <property type="entry name" value="Luciferase-like_dom"/>
</dbReference>
<dbReference type="EMBL" id="QHLY01000005">
    <property type="protein sequence ID" value="PXA71876.1"/>
    <property type="molecule type" value="Genomic_DNA"/>
</dbReference>
<dbReference type="Gene3D" id="3.20.20.30">
    <property type="entry name" value="Luciferase-like domain"/>
    <property type="match status" value="1"/>
</dbReference>
<dbReference type="PANTHER" id="PTHR30137">
    <property type="entry name" value="LUCIFERASE-LIKE MONOOXYGENASE"/>
    <property type="match status" value="1"/>
</dbReference>
<dbReference type="OrthoDB" id="7903015at2"/>
<proteinExistence type="predicted"/>
<evidence type="ECO:0000313" key="2">
    <source>
        <dbReference type="EMBL" id="PXA71876.1"/>
    </source>
</evidence>
<protein>
    <submittedName>
        <fullName evidence="2">LLM class flavin-dependent oxidoreductase</fullName>
    </submittedName>
</protein>
<dbReference type="PANTHER" id="PTHR30137:SF15">
    <property type="entry name" value="BLL6902 PROTEIN"/>
    <property type="match status" value="1"/>
</dbReference>
<gene>
    <name evidence="2" type="ORF">CTB96_02855</name>
</gene>
<name>A0A318A0U9_9MICO</name>
<reference evidence="2 3" key="1">
    <citation type="submission" date="2018-05" db="EMBL/GenBank/DDBJ databases">
        <title>Genetic diversity of glacier-inhabiting Cryobacterium bacteria in China and description of Cryobacterium mengkeensis sp. nov. and Arthrobacter glacialis sp. nov.</title>
        <authorList>
            <person name="Liu Q."/>
            <person name="Xin Y.-H."/>
        </authorList>
    </citation>
    <scope>NUCLEOTIDE SEQUENCE [LARGE SCALE GENOMIC DNA]</scope>
    <source>
        <strain evidence="2 3">SK-1</strain>
    </source>
</reference>
<dbReference type="RefSeq" id="WP_110125399.1">
    <property type="nucleotide sequence ID" value="NZ_QHLY01000005.1"/>
</dbReference>
<dbReference type="SUPFAM" id="SSF51679">
    <property type="entry name" value="Bacterial luciferase-like"/>
    <property type="match status" value="1"/>
</dbReference>
<organism evidence="2 3">
    <name type="scientific">Cryobacterium arcticum</name>
    <dbReference type="NCBI Taxonomy" id="670052"/>
    <lineage>
        <taxon>Bacteria</taxon>
        <taxon>Bacillati</taxon>
        <taxon>Actinomycetota</taxon>
        <taxon>Actinomycetes</taxon>
        <taxon>Micrococcales</taxon>
        <taxon>Microbacteriaceae</taxon>
        <taxon>Cryobacterium</taxon>
    </lineage>
</organism>
<keyword evidence="3" id="KW-1185">Reference proteome</keyword>
<dbReference type="GO" id="GO:0005829">
    <property type="term" value="C:cytosol"/>
    <property type="evidence" value="ECO:0007669"/>
    <property type="project" value="TreeGrafter"/>
</dbReference>
<accession>A0A318A0U9</accession>
<evidence type="ECO:0000259" key="1">
    <source>
        <dbReference type="Pfam" id="PF00296"/>
    </source>
</evidence>
<feature type="domain" description="Luciferase-like" evidence="1">
    <location>
        <begin position="10"/>
        <end position="268"/>
    </location>
</feature>
<dbReference type="GO" id="GO:0016705">
    <property type="term" value="F:oxidoreductase activity, acting on paired donors, with incorporation or reduction of molecular oxygen"/>
    <property type="evidence" value="ECO:0007669"/>
    <property type="project" value="InterPro"/>
</dbReference>
<dbReference type="InterPro" id="IPR050766">
    <property type="entry name" value="Bact_Lucif_Oxidored"/>
</dbReference>
<sequence>MSTHRLELGFLSFVPNPYGPDQAGRALEDGLRLFEHAEQLGFDIGWIRVRHFEEFPSSPLTFLSAASQRTKRIRLGTGVIPLRYEDPIRLAEDAATVDLLSGGRLELGVSSGIGQFAKILDPVFGESDRGFSAESQHRLGRLREALAGTPVAHSGAGFMSIPADVDLTVTPASAGLGERLWYGPGTLASAIRTGEQGLDIHVSTLNAEETGVPFAAGQAAQLRAYKEAFAAATAGTGRTPRLAAGRIILPFTDPRDADAYAGFTEGYASRMHDDGRPHDSSVNIRFDRVRSGEPARIIDGLLADEALAEVTELTLTLPAPGGIDAHLRTLDAVAEHIAPALGWTPAS</sequence>
<dbReference type="AlphaFoldDB" id="A0A318A0U9"/>
<comment type="caution">
    <text evidence="2">The sequence shown here is derived from an EMBL/GenBank/DDBJ whole genome shotgun (WGS) entry which is preliminary data.</text>
</comment>
<dbReference type="InterPro" id="IPR036661">
    <property type="entry name" value="Luciferase-like_sf"/>
</dbReference>
<evidence type="ECO:0000313" key="3">
    <source>
        <dbReference type="Proteomes" id="UP000246722"/>
    </source>
</evidence>